<dbReference type="PANTHER" id="PTHR45803:SF5">
    <property type="entry name" value="SOX100B"/>
    <property type="match status" value="1"/>
</dbReference>
<dbReference type="InterPro" id="IPR050917">
    <property type="entry name" value="SOX_TF"/>
</dbReference>
<dbReference type="GO" id="GO:0000978">
    <property type="term" value="F:RNA polymerase II cis-regulatory region sequence-specific DNA binding"/>
    <property type="evidence" value="ECO:0007669"/>
    <property type="project" value="TreeGrafter"/>
</dbReference>
<evidence type="ECO:0000256" key="5">
    <source>
        <dbReference type="ARBA" id="ARBA00023242"/>
    </source>
</evidence>
<organism evidence="9 10">
    <name type="scientific">Oryctes borbonicus</name>
    <dbReference type="NCBI Taxonomy" id="1629725"/>
    <lineage>
        <taxon>Eukaryota</taxon>
        <taxon>Metazoa</taxon>
        <taxon>Ecdysozoa</taxon>
        <taxon>Arthropoda</taxon>
        <taxon>Hexapoda</taxon>
        <taxon>Insecta</taxon>
        <taxon>Pterygota</taxon>
        <taxon>Neoptera</taxon>
        <taxon>Endopterygota</taxon>
        <taxon>Coleoptera</taxon>
        <taxon>Polyphaga</taxon>
        <taxon>Scarabaeiformia</taxon>
        <taxon>Scarabaeidae</taxon>
        <taxon>Dynastinae</taxon>
        <taxon>Oryctes</taxon>
    </lineage>
</organism>
<dbReference type="Gene3D" id="1.10.30.10">
    <property type="entry name" value="High mobility group box domain"/>
    <property type="match status" value="1"/>
</dbReference>
<dbReference type="PROSITE" id="PS50118">
    <property type="entry name" value="HMG_BOX_2"/>
    <property type="match status" value="1"/>
</dbReference>
<accession>A0A0T6BBE2</accession>
<dbReference type="Proteomes" id="UP000051574">
    <property type="component" value="Unassembled WGS sequence"/>
</dbReference>
<dbReference type="GO" id="GO:0005634">
    <property type="term" value="C:nucleus"/>
    <property type="evidence" value="ECO:0007669"/>
    <property type="project" value="UniProtKB-SubCell"/>
</dbReference>
<proteinExistence type="predicted"/>
<dbReference type="PANTHER" id="PTHR45803">
    <property type="entry name" value="SOX100B"/>
    <property type="match status" value="1"/>
</dbReference>
<dbReference type="Pfam" id="PF00505">
    <property type="entry name" value="HMG_box"/>
    <property type="match status" value="1"/>
</dbReference>
<gene>
    <name evidence="9" type="ORF">AMK59_1879</name>
</gene>
<feature type="DNA-binding region" description="HMG box" evidence="6">
    <location>
        <begin position="94"/>
        <end position="133"/>
    </location>
</feature>
<keyword evidence="3 6" id="KW-0238">DNA-binding</keyword>
<name>A0A0T6BBE2_9SCAR</name>
<evidence type="ECO:0000256" key="2">
    <source>
        <dbReference type="ARBA" id="ARBA00023015"/>
    </source>
</evidence>
<comment type="caution">
    <text evidence="9">The sequence shown here is derived from an EMBL/GenBank/DDBJ whole genome shotgun (WGS) entry which is preliminary data.</text>
</comment>
<sequence>MNTITPTQQTVPNTTASNTTTSTVQTASVVSMMNNSAVVNLSQQSGSSGDNSGISSQIDNAEINEAVTKVLQGYDWTFAPLATKASSEKKKLHVKRPMNAFMVWAQAARRRLADQHPQLHNAELSKSLGKLWR</sequence>
<reference evidence="9 10" key="1">
    <citation type="submission" date="2015-09" db="EMBL/GenBank/DDBJ databases">
        <title>Draft genome of the scarab beetle Oryctes borbonicus.</title>
        <authorList>
            <person name="Meyer J.M."/>
            <person name="Markov G.V."/>
            <person name="Baskaran P."/>
            <person name="Herrmann M."/>
            <person name="Sommer R.J."/>
            <person name="Roedelsperger C."/>
        </authorList>
    </citation>
    <scope>NUCLEOTIDE SEQUENCE [LARGE SCALE GENOMIC DNA]</scope>
    <source>
        <strain evidence="9">OB123</strain>
        <tissue evidence="9">Whole animal</tissue>
    </source>
</reference>
<evidence type="ECO:0000313" key="9">
    <source>
        <dbReference type="EMBL" id="KRT84656.1"/>
    </source>
</evidence>
<dbReference type="Pfam" id="PF12444">
    <property type="entry name" value="Sox_N"/>
    <property type="match status" value="1"/>
</dbReference>
<evidence type="ECO:0000259" key="8">
    <source>
        <dbReference type="PROSITE" id="PS50118"/>
    </source>
</evidence>
<dbReference type="SUPFAM" id="SSF47095">
    <property type="entry name" value="HMG-box"/>
    <property type="match status" value="1"/>
</dbReference>
<dbReference type="InterPro" id="IPR009071">
    <property type="entry name" value="HMG_box_dom"/>
</dbReference>
<evidence type="ECO:0000256" key="1">
    <source>
        <dbReference type="ARBA" id="ARBA00004123"/>
    </source>
</evidence>
<keyword evidence="4" id="KW-0804">Transcription</keyword>
<evidence type="ECO:0000256" key="6">
    <source>
        <dbReference type="PROSITE-ProRule" id="PRU00267"/>
    </source>
</evidence>
<evidence type="ECO:0000256" key="7">
    <source>
        <dbReference type="SAM" id="MobiDB-lite"/>
    </source>
</evidence>
<comment type="subcellular location">
    <subcellularLocation>
        <location evidence="1">Nucleus</location>
    </subcellularLocation>
</comment>
<evidence type="ECO:0000313" key="10">
    <source>
        <dbReference type="Proteomes" id="UP000051574"/>
    </source>
</evidence>
<feature type="compositionally biased region" description="Low complexity" evidence="7">
    <location>
        <begin position="9"/>
        <end position="20"/>
    </location>
</feature>
<dbReference type="EMBL" id="LJIG01002284">
    <property type="protein sequence ID" value="KRT84656.1"/>
    <property type="molecule type" value="Genomic_DNA"/>
</dbReference>
<keyword evidence="10" id="KW-1185">Reference proteome</keyword>
<dbReference type="InterPro" id="IPR022151">
    <property type="entry name" value="Sox_N"/>
</dbReference>
<keyword evidence="2" id="KW-0805">Transcription regulation</keyword>
<feature type="domain" description="HMG box" evidence="8">
    <location>
        <begin position="94"/>
        <end position="133"/>
    </location>
</feature>
<keyword evidence="5 6" id="KW-0539">Nucleus</keyword>
<feature type="non-terminal residue" evidence="9">
    <location>
        <position position="133"/>
    </location>
</feature>
<dbReference type="AlphaFoldDB" id="A0A0T6BBE2"/>
<evidence type="ECO:0000256" key="3">
    <source>
        <dbReference type="ARBA" id="ARBA00023125"/>
    </source>
</evidence>
<evidence type="ECO:0000256" key="4">
    <source>
        <dbReference type="ARBA" id="ARBA00023163"/>
    </source>
</evidence>
<feature type="region of interest" description="Disordered" evidence="7">
    <location>
        <begin position="1"/>
        <end position="20"/>
    </location>
</feature>
<dbReference type="GO" id="GO:0000981">
    <property type="term" value="F:DNA-binding transcription factor activity, RNA polymerase II-specific"/>
    <property type="evidence" value="ECO:0007669"/>
    <property type="project" value="TreeGrafter"/>
</dbReference>
<dbReference type="InterPro" id="IPR036910">
    <property type="entry name" value="HMG_box_dom_sf"/>
</dbReference>
<dbReference type="OrthoDB" id="6247875at2759"/>
<protein>
    <recommendedName>
        <fullName evidence="8">HMG box domain-containing protein</fullName>
    </recommendedName>
</protein>